<organism evidence="2 3">
    <name type="scientific">Peribacillus frigoritolerans</name>
    <dbReference type="NCBI Taxonomy" id="450367"/>
    <lineage>
        <taxon>Bacteria</taxon>
        <taxon>Bacillati</taxon>
        <taxon>Bacillota</taxon>
        <taxon>Bacilli</taxon>
        <taxon>Bacillales</taxon>
        <taxon>Bacillaceae</taxon>
        <taxon>Peribacillus</taxon>
    </lineage>
</organism>
<dbReference type="PANTHER" id="PTHR45398">
    <property type="match status" value="1"/>
</dbReference>
<dbReference type="GO" id="GO:0008610">
    <property type="term" value="P:lipid biosynthetic process"/>
    <property type="evidence" value="ECO:0007669"/>
    <property type="project" value="UniProtKB-ARBA"/>
</dbReference>
<protein>
    <recommendedName>
        <fullName evidence="1">Condensation domain-containing protein</fullName>
    </recommendedName>
</protein>
<dbReference type="InterPro" id="IPR001242">
    <property type="entry name" value="Condensation_dom"/>
</dbReference>
<sequence length="230" mass="27282">MTPIQSWFFNENHDNIHHWNQSVVLMKDHALATEQYKQIIMKLIDQHDILRTLFEKHGDSYIGNISNADTACGFHEYHVSSFTDENSLKVIKELEENAQQSLNIHNGPMMKFLLFRDQKDVRIFWVIHHLVVDGVSWRILLDHFERCYQQIKNGQEPSLPLKTTSYKQWSEKLNEYQNTGLSEDAVQYWEKEMNIPVSPLTHSLEKHVILKTCTKYKWMRTKHKTSLKTL</sequence>
<dbReference type="PANTHER" id="PTHR45398:SF1">
    <property type="entry name" value="ENZYME, PUTATIVE (JCVI)-RELATED"/>
    <property type="match status" value="1"/>
</dbReference>
<gene>
    <name evidence="2" type="ORF">KEH51_17310</name>
</gene>
<proteinExistence type="predicted"/>
<dbReference type="GO" id="GO:0003824">
    <property type="term" value="F:catalytic activity"/>
    <property type="evidence" value="ECO:0007669"/>
    <property type="project" value="InterPro"/>
</dbReference>
<comment type="caution">
    <text evidence="2">The sequence shown here is derived from an EMBL/GenBank/DDBJ whole genome shotgun (WGS) entry which is preliminary data.</text>
</comment>
<evidence type="ECO:0000313" key="2">
    <source>
        <dbReference type="EMBL" id="MBR8645318.1"/>
    </source>
</evidence>
<dbReference type="AlphaFoldDB" id="A0A941J305"/>
<accession>A0A941J305</accession>
<dbReference type="InterPro" id="IPR023213">
    <property type="entry name" value="CAT-like_dom_sf"/>
</dbReference>
<dbReference type="SUPFAM" id="SSF52777">
    <property type="entry name" value="CoA-dependent acyltransferases"/>
    <property type="match status" value="1"/>
</dbReference>
<dbReference type="Proteomes" id="UP000680045">
    <property type="component" value="Unassembled WGS sequence"/>
</dbReference>
<name>A0A941J305_9BACI</name>
<evidence type="ECO:0000313" key="3">
    <source>
        <dbReference type="Proteomes" id="UP000680045"/>
    </source>
</evidence>
<feature type="domain" description="Condensation" evidence="1">
    <location>
        <begin position="2"/>
        <end position="194"/>
    </location>
</feature>
<evidence type="ECO:0000259" key="1">
    <source>
        <dbReference type="Pfam" id="PF00668"/>
    </source>
</evidence>
<reference evidence="2" key="1">
    <citation type="submission" date="2021-04" db="EMBL/GenBank/DDBJ databases">
        <title>Whole genome sequencing of Enterococci isolates from hospitalized patients.</title>
        <authorList>
            <person name="Ogoti B.M."/>
            <person name="Onyambu F.G."/>
        </authorList>
    </citation>
    <scope>NUCLEOTIDE SEQUENCE</scope>
    <source>
        <strain evidence="2">242</strain>
    </source>
</reference>
<dbReference type="EMBL" id="JAGTPW010000031">
    <property type="protein sequence ID" value="MBR8645318.1"/>
    <property type="molecule type" value="Genomic_DNA"/>
</dbReference>
<dbReference type="Pfam" id="PF00668">
    <property type="entry name" value="Condensation"/>
    <property type="match status" value="1"/>
</dbReference>
<dbReference type="Gene3D" id="3.30.559.10">
    <property type="entry name" value="Chloramphenicol acetyltransferase-like domain"/>
    <property type="match status" value="1"/>
</dbReference>